<comment type="caution">
    <text evidence="15">The sequence shown here is derived from an EMBL/GenBank/DDBJ whole genome shotgun (WGS) entry which is preliminary data.</text>
</comment>
<protein>
    <recommendedName>
        <fullName evidence="2">histidine kinase</fullName>
        <ecNumber evidence="2">2.7.13.3</ecNumber>
    </recommendedName>
</protein>
<evidence type="ECO:0000256" key="10">
    <source>
        <dbReference type="SAM" id="Coils"/>
    </source>
</evidence>
<evidence type="ECO:0000256" key="1">
    <source>
        <dbReference type="ARBA" id="ARBA00000085"/>
    </source>
</evidence>
<dbReference type="Pfam" id="PF13426">
    <property type="entry name" value="PAS_9"/>
    <property type="match status" value="2"/>
</dbReference>
<dbReference type="CDD" id="cd17546">
    <property type="entry name" value="REC_hyHK_CKI1_RcsC-like"/>
    <property type="match status" value="1"/>
</dbReference>
<dbReference type="InterPro" id="IPR025847">
    <property type="entry name" value="MEDS_domain"/>
</dbReference>
<dbReference type="SUPFAM" id="SSF47384">
    <property type="entry name" value="Homodimeric domain of signal transducing histidine kinase"/>
    <property type="match status" value="1"/>
</dbReference>
<dbReference type="InterPro" id="IPR035965">
    <property type="entry name" value="PAS-like_dom_sf"/>
</dbReference>
<dbReference type="SMART" id="SM00388">
    <property type="entry name" value="HisKA"/>
    <property type="match status" value="1"/>
</dbReference>
<dbReference type="Pfam" id="PF14417">
    <property type="entry name" value="MEDS"/>
    <property type="match status" value="1"/>
</dbReference>
<evidence type="ECO:0000313" key="15">
    <source>
        <dbReference type="EMBL" id="MDO7905954.1"/>
    </source>
</evidence>
<dbReference type="SMART" id="SM00387">
    <property type="entry name" value="HATPase_c"/>
    <property type="match status" value="1"/>
</dbReference>
<keyword evidence="8" id="KW-0902">Two-component regulatory system</keyword>
<dbReference type="PROSITE" id="PS50109">
    <property type="entry name" value="HIS_KIN"/>
    <property type="match status" value="1"/>
</dbReference>
<dbReference type="Pfam" id="PF02518">
    <property type="entry name" value="HATPase_c"/>
    <property type="match status" value="1"/>
</dbReference>
<dbReference type="EMBL" id="JAUQTB010000002">
    <property type="protein sequence ID" value="MDO7905954.1"/>
    <property type="molecule type" value="Genomic_DNA"/>
</dbReference>
<dbReference type="SUPFAM" id="SSF52172">
    <property type="entry name" value="CheY-like"/>
    <property type="match status" value="1"/>
</dbReference>
<dbReference type="NCBIfam" id="TIGR00229">
    <property type="entry name" value="sensory_box"/>
    <property type="match status" value="2"/>
</dbReference>
<evidence type="ECO:0000313" key="16">
    <source>
        <dbReference type="Proteomes" id="UP001240171"/>
    </source>
</evidence>
<dbReference type="PROSITE" id="PS50110">
    <property type="entry name" value="RESPONSE_REGULATORY"/>
    <property type="match status" value="1"/>
</dbReference>
<feature type="domain" description="PAS" evidence="13">
    <location>
        <begin position="225"/>
        <end position="269"/>
    </location>
</feature>
<dbReference type="PROSITE" id="PS50112">
    <property type="entry name" value="PAS"/>
    <property type="match status" value="2"/>
</dbReference>
<feature type="domain" description="PAS" evidence="13">
    <location>
        <begin position="353"/>
        <end position="397"/>
    </location>
</feature>
<feature type="domain" description="Histidine kinase" evidence="11">
    <location>
        <begin position="488"/>
        <end position="709"/>
    </location>
</feature>
<dbReference type="Pfam" id="PF00072">
    <property type="entry name" value="Response_reg"/>
    <property type="match status" value="1"/>
</dbReference>
<feature type="modified residue" description="4-aspartylphosphate" evidence="9">
    <location>
        <position position="782"/>
    </location>
</feature>
<dbReference type="InterPro" id="IPR011006">
    <property type="entry name" value="CheY-like_superfamily"/>
</dbReference>
<dbReference type="PANTHER" id="PTHR45339">
    <property type="entry name" value="HYBRID SIGNAL TRANSDUCTION HISTIDINE KINASE J"/>
    <property type="match status" value="1"/>
</dbReference>
<keyword evidence="16" id="KW-1185">Reference proteome</keyword>
<dbReference type="CDD" id="cd16922">
    <property type="entry name" value="HATPase_EvgS-ArcB-TorS-like"/>
    <property type="match status" value="1"/>
</dbReference>
<keyword evidence="4" id="KW-0808">Transferase</keyword>
<feature type="domain" description="PAC" evidence="14">
    <location>
        <begin position="300"/>
        <end position="352"/>
    </location>
</feature>
<feature type="coiled-coil region" evidence="10">
    <location>
        <begin position="201"/>
        <end position="228"/>
    </location>
</feature>
<evidence type="ECO:0000256" key="4">
    <source>
        <dbReference type="ARBA" id="ARBA00022679"/>
    </source>
</evidence>
<evidence type="ECO:0000256" key="3">
    <source>
        <dbReference type="ARBA" id="ARBA00022553"/>
    </source>
</evidence>
<keyword evidence="3 9" id="KW-0597">Phosphoprotein</keyword>
<dbReference type="RefSeq" id="WP_305023142.1">
    <property type="nucleotide sequence ID" value="NZ_JAUQTB010000002.1"/>
</dbReference>
<keyword evidence="6" id="KW-0418">Kinase</keyword>
<accession>A0ABT9C9M2</accession>
<organism evidence="15 16">
    <name type="scientific">Paenibacillus lacisoli</name>
    <dbReference type="NCBI Taxonomy" id="3064525"/>
    <lineage>
        <taxon>Bacteria</taxon>
        <taxon>Bacillati</taxon>
        <taxon>Bacillota</taxon>
        <taxon>Bacilli</taxon>
        <taxon>Bacillales</taxon>
        <taxon>Paenibacillaceae</taxon>
        <taxon>Paenibacillus</taxon>
    </lineage>
</organism>
<feature type="domain" description="Response regulatory" evidence="12">
    <location>
        <begin position="733"/>
        <end position="849"/>
    </location>
</feature>
<evidence type="ECO:0000256" key="9">
    <source>
        <dbReference type="PROSITE-ProRule" id="PRU00169"/>
    </source>
</evidence>
<dbReference type="SMART" id="SM00091">
    <property type="entry name" value="PAS"/>
    <property type="match status" value="2"/>
</dbReference>
<evidence type="ECO:0000256" key="5">
    <source>
        <dbReference type="ARBA" id="ARBA00022741"/>
    </source>
</evidence>
<dbReference type="InterPro" id="IPR001789">
    <property type="entry name" value="Sig_transdc_resp-reg_receiver"/>
</dbReference>
<dbReference type="Proteomes" id="UP001240171">
    <property type="component" value="Unassembled WGS sequence"/>
</dbReference>
<evidence type="ECO:0000259" key="11">
    <source>
        <dbReference type="PROSITE" id="PS50109"/>
    </source>
</evidence>
<dbReference type="Gene3D" id="3.30.450.20">
    <property type="entry name" value="PAS domain"/>
    <property type="match status" value="2"/>
</dbReference>
<dbReference type="InterPro" id="IPR005467">
    <property type="entry name" value="His_kinase_dom"/>
</dbReference>
<dbReference type="InterPro" id="IPR001610">
    <property type="entry name" value="PAC"/>
</dbReference>
<comment type="catalytic activity">
    <reaction evidence="1">
        <text>ATP + protein L-histidine = ADP + protein N-phospho-L-histidine.</text>
        <dbReference type="EC" id="2.7.13.3"/>
    </reaction>
</comment>
<dbReference type="SMART" id="SM00448">
    <property type="entry name" value="REC"/>
    <property type="match status" value="1"/>
</dbReference>
<dbReference type="PANTHER" id="PTHR45339:SF1">
    <property type="entry name" value="HYBRID SIGNAL TRANSDUCTION HISTIDINE KINASE J"/>
    <property type="match status" value="1"/>
</dbReference>
<dbReference type="InterPro" id="IPR000700">
    <property type="entry name" value="PAS-assoc_C"/>
</dbReference>
<evidence type="ECO:0000259" key="12">
    <source>
        <dbReference type="PROSITE" id="PS50110"/>
    </source>
</evidence>
<evidence type="ECO:0000256" key="7">
    <source>
        <dbReference type="ARBA" id="ARBA00022840"/>
    </source>
</evidence>
<keyword evidence="7" id="KW-0067">ATP-binding</keyword>
<evidence type="ECO:0000256" key="2">
    <source>
        <dbReference type="ARBA" id="ARBA00012438"/>
    </source>
</evidence>
<dbReference type="InterPro" id="IPR036097">
    <property type="entry name" value="HisK_dim/P_sf"/>
</dbReference>
<name>A0ABT9C9M2_9BACL</name>
<dbReference type="InterPro" id="IPR036890">
    <property type="entry name" value="HATPase_C_sf"/>
</dbReference>
<keyword evidence="5" id="KW-0547">Nucleotide-binding</keyword>
<dbReference type="Gene3D" id="1.10.287.130">
    <property type="match status" value="1"/>
</dbReference>
<dbReference type="InterPro" id="IPR003594">
    <property type="entry name" value="HATPase_dom"/>
</dbReference>
<evidence type="ECO:0000259" key="13">
    <source>
        <dbReference type="PROSITE" id="PS50112"/>
    </source>
</evidence>
<dbReference type="SUPFAM" id="SSF55785">
    <property type="entry name" value="PYP-like sensor domain (PAS domain)"/>
    <property type="match status" value="2"/>
</dbReference>
<dbReference type="SMART" id="SM00086">
    <property type="entry name" value="PAC"/>
    <property type="match status" value="2"/>
</dbReference>
<dbReference type="SUPFAM" id="SSF55874">
    <property type="entry name" value="ATPase domain of HSP90 chaperone/DNA topoisomerase II/histidine kinase"/>
    <property type="match status" value="1"/>
</dbReference>
<dbReference type="CDD" id="cd00082">
    <property type="entry name" value="HisKA"/>
    <property type="match status" value="1"/>
</dbReference>
<reference evidence="15 16" key="1">
    <citation type="submission" date="2023-07" db="EMBL/GenBank/DDBJ databases">
        <title>Paenibacillus sp. JX-17 nov. isolated from soil.</title>
        <authorList>
            <person name="Wan Y."/>
            <person name="Liu B."/>
        </authorList>
    </citation>
    <scope>NUCLEOTIDE SEQUENCE [LARGE SCALE GENOMIC DNA]</scope>
    <source>
        <strain evidence="15 16">JX-17</strain>
    </source>
</reference>
<dbReference type="InterPro" id="IPR000014">
    <property type="entry name" value="PAS"/>
</dbReference>
<dbReference type="Pfam" id="PF00512">
    <property type="entry name" value="HisKA"/>
    <property type="match status" value="1"/>
</dbReference>
<dbReference type="Gene3D" id="3.30.565.10">
    <property type="entry name" value="Histidine kinase-like ATPase, C-terminal domain"/>
    <property type="match status" value="1"/>
</dbReference>
<evidence type="ECO:0000256" key="8">
    <source>
        <dbReference type="ARBA" id="ARBA00023012"/>
    </source>
</evidence>
<keyword evidence="10" id="KW-0175">Coiled coil</keyword>
<dbReference type="Gene3D" id="3.40.50.2300">
    <property type="match status" value="1"/>
</dbReference>
<dbReference type="PROSITE" id="PS50113">
    <property type="entry name" value="PAC"/>
    <property type="match status" value="1"/>
</dbReference>
<dbReference type="CDD" id="cd00130">
    <property type="entry name" value="PAS"/>
    <property type="match status" value="2"/>
</dbReference>
<dbReference type="PRINTS" id="PR00344">
    <property type="entry name" value="BCTRLSENSOR"/>
</dbReference>
<gene>
    <name evidence="15" type="ORF">Q5741_05915</name>
</gene>
<evidence type="ECO:0000256" key="6">
    <source>
        <dbReference type="ARBA" id="ARBA00022777"/>
    </source>
</evidence>
<dbReference type="InterPro" id="IPR004358">
    <property type="entry name" value="Sig_transdc_His_kin-like_C"/>
</dbReference>
<dbReference type="InterPro" id="IPR003661">
    <property type="entry name" value="HisK_dim/P_dom"/>
</dbReference>
<evidence type="ECO:0000259" key="14">
    <source>
        <dbReference type="PROSITE" id="PS50113"/>
    </source>
</evidence>
<sequence length="853" mass="96854">MEAKTIDLNDLMKISNGGHILYIYDTQDHYIANAVSYAAQGIRQGQQVLLVDSEEHYAGILALLRGMLTEDQLSGIHYVDHYAYYSAHGDFKFDRILGHFKEQVSLLQDKGLSVRTWCNVVWREQNEITCKILEMEGLADLEVHLQGLVSVCAYDGSTITASLQNRLFRNHDYFMTDHELVRSCLYTSKHRPVEFPSLSVQQELQNQIQEEAAAKEETLNQLQATQDQLESFLTHHLDPVLIFDEQFRLIQVNHAFEKLFGWSMEEVLGCGVDDMQRRILPGKHECGGKENVAWLSERREGYETQAQRRDGSSIYIRVTSFPTLNRCQQITGWAMILHDITERRMASLKLEETIQRYTSLKKYNHDAVFSLDLDGKIINTNKVAQQLTGRSTEDMVGMDFARLVNVRNFKQILGQAVKDGVAERTLDRIQHLDGHLVEVIASIAPIIINQETVGYYIIAKDMTEQKRLLIEKEAAENTNRAKSEFLAMMSHEIRTPMNGVIGMTQLLETTDLTPEQSGYVEVIRKSGSSLLEIINDILDFSRIESGRTKLNPQPFPVRENLGETLDLLLVMAKEKGLEVTASVAPDIPDLLVGDALRMRQILMNLIGNAVKFTFEGGIRIQVENVGKEDGRYKLRYTIRDTGIGIPEEQRSQLFEPFERIDHFMTRSTEGTGLGLAITKKLVELMDGEIWLETGSASGSTFVFTVCLGELGMNNNAIPVESGMEQEPENQDLRILIVEDHQVNQLVLKKMLERLGWDAGVVDDGKQALQAVEQEGYDVIFMDVRMPVMDGLEATRLIRQKQLRRQPYIIGVTANALIGDREMCKAAGMDDYISKPIDRHELNQLMSRLDRRHA</sequence>
<dbReference type="EC" id="2.7.13.3" evidence="2"/>
<proteinExistence type="predicted"/>